<comment type="subcellular location">
    <subcellularLocation>
        <location evidence="2">Endosome membrane</location>
        <topology evidence="2">Peripheral membrane protein</topology>
    </subcellularLocation>
    <subcellularLocation>
        <location evidence="1">Golgi apparatus</location>
        <location evidence="1">trans-Golgi network membrane</location>
        <topology evidence="1">Peripheral membrane protein</topology>
    </subcellularLocation>
</comment>
<evidence type="ECO:0000259" key="7">
    <source>
        <dbReference type="Pfam" id="PF04100"/>
    </source>
</evidence>
<evidence type="ECO:0000256" key="4">
    <source>
        <dbReference type="ARBA" id="ARBA00022753"/>
    </source>
</evidence>
<dbReference type="GO" id="GO:0005829">
    <property type="term" value="C:cytosol"/>
    <property type="evidence" value="ECO:0007669"/>
    <property type="project" value="GOC"/>
</dbReference>
<dbReference type="KEGG" id="asau:88175833"/>
<feature type="domain" description="Vps53 C-terminal" evidence="8">
    <location>
        <begin position="583"/>
        <end position="675"/>
    </location>
</feature>
<evidence type="ECO:0000256" key="5">
    <source>
        <dbReference type="ARBA" id="ARBA00023034"/>
    </source>
</evidence>
<dbReference type="RefSeq" id="XP_062879764.1">
    <property type="nucleotide sequence ID" value="XM_063023694.1"/>
</dbReference>
<dbReference type="GeneID" id="88175833"/>
<dbReference type="GO" id="GO:0042147">
    <property type="term" value="P:retrograde transport, endosome to Golgi"/>
    <property type="evidence" value="ECO:0007669"/>
    <property type="project" value="InterPro"/>
</dbReference>
<dbReference type="InterPro" id="IPR038260">
    <property type="entry name" value="Vps53_C_sf"/>
</dbReference>
<evidence type="ECO:0000256" key="1">
    <source>
        <dbReference type="ARBA" id="ARBA00004150"/>
    </source>
</evidence>
<evidence type="ECO:0000256" key="3">
    <source>
        <dbReference type="ARBA" id="ARBA00008628"/>
    </source>
</evidence>
<evidence type="ECO:0008006" key="11">
    <source>
        <dbReference type="Google" id="ProtNLM"/>
    </source>
</evidence>
<keyword evidence="5" id="KW-0333">Golgi apparatus</keyword>
<accession>A0AAX4HFU8</accession>
<dbReference type="PANTHER" id="PTHR12820">
    <property type="entry name" value="VACUOLAR SORTING PROTEIN 53"/>
    <property type="match status" value="1"/>
</dbReference>
<feature type="domain" description="Vps53 N-terminal" evidence="7">
    <location>
        <begin position="10"/>
        <end position="349"/>
    </location>
</feature>
<dbReference type="InterPro" id="IPR039766">
    <property type="entry name" value="Vps53"/>
</dbReference>
<name>A0AAX4HFU8_9ASCO</name>
<keyword evidence="6" id="KW-0472">Membrane</keyword>
<proteinExistence type="inferred from homology"/>
<keyword evidence="10" id="KW-1185">Reference proteome</keyword>
<dbReference type="InterPro" id="IPR031745">
    <property type="entry name" value="Vps53_C"/>
</dbReference>
<dbReference type="Proteomes" id="UP001338582">
    <property type="component" value="Chromosome 6"/>
</dbReference>
<dbReference type="Gene3D" id="1.10.357.110">
    <property type="entry name" value="Vacuolar protein sorting-associated protein 53, C-terminus"/>
    <property type="match status" value="1"/>
</dbReference>
<dbReference type="EMBL" id="CP138899">
    <property type="protein sequence ID" value="WPK27386.1"/>
    <property type="molecule type" value="Genomic_DNA"/>
</dbReference>
<keyword evidence="4" id="KW-0967">Endosome</keyword>
<dbReference type="GO" id="GO:0010008">
    <property type="term" value="C:endosome membrane"/>
    <property type="evidence" value="ECO:0007669"/>
    <property type="project" value="UniProtKB-SubCell"/>
</dbReference>
<dbReference type="GO" id="GO:0000938">
    <property type="term" value="C:GARP complex"/>
    <property type="evidence" value="ECO:0007669"/>
    <property type="project" value="InterPro"/>
</dbReference>
<evidence type="ECO:0000313" key="10">
    <source>
        <dbReference type="Proteomes" id="UP001338582"/>
    </source>
</evidence>
<dbReference type="Pfam" id="PF04100">
    <property type="entry name" value="Vps53_N"/>
    <property type="match status" value="1"/>
</dbReference>
<evidence type="ECO:0000313" key="9">
    <source>
        <dbReference type="EMBL" id="WPK27386.1"/>
    </source>
</evidence>
<dbReference type="InterPro" id="IPR007234">
    <property type="entry name" value="Vps53_N"/>
</dbReference>
<evidence type="ECO:0000256" key="6">
    <source>
        <dbReference type="ARBA" id="ARBA00023136"/>
    </source>
</evidence>
<dbReference type="AlphaFoldDB" id="A0AAX4HFU8"/>
<protein>
    <recommendedName>
        <fullName evidence="11">Vps53 N-terminal domain-containing protein</fullName>
    </recommendedName>
</protein>
<comment type="similarity">
    <text evidence="3">Belongs to the VPS53 family.</text>
</comment>
<reference evidence="9 10" key="1">
    <citation type="submission" date="2023-10" db="EMBL/GenBank/DDBJ databases">
        <title>Draft Genome Sequence of Candida saopaulonensis from a very Premature Infant with Sepsis.</title>
        <authorList>
            <person name="Ning Y."/>
            <person name="Dai R."/>
            <person name="Xiao M."/>
            <person name="Xu Y."/>
            <person name="Yan Q."/>
            <person name="Zhang L."/>
        </authorList>
    </citation>
    <scope>NUCLEOTIDE SEQUENCE [LARGE SCALE GENOMIC DNA]</scope>
    <source>
        <strain evidence="9 10">19XY460</strain>
    </source>
</reference>
<evidence type="ECO:0000256" key="2">
    <source>
        <dbReference type="ARBA" id="ARBA00004481"/>
    </source>
</evidence>
<organism evidence="9 10">
    <name type="scientific">Australozyma saopauloensis</name>
    <dbReference type="NCBI Taxonomy" id="291208"/>
    <lineage>
        <taxon>Eukaryota</taxon>
        <taxon>Fungi</taxon>
        <taxon>Dikarya</taxon>
        <taxon>Ascomycota</taxon>
        <taxon>Saccharomycotina</taxon>
        <taxon>Pichiomycetes</taxon>
        <taxon>Metschnikowiaceae</taxon>
        <taxon>Australozyma</taxon>
    </lineage>
</organism>
<sequence>MTFVHDPEVQLPQLFPDEDSFGNIAAVLEHIKKSKIALANRIQRCLAQYQPKVDVEQDLSRLATAHGQLVVRADETQQQITHVTLRIQKLDRVKQNLVLSMKVLKRLQMLVTAYNSLNEVVHTHDYEQIYQYLGAVHELMKYFKSYKSIDEIATLHQKIHQTQNKLVDDVFIDFEDSFTNNFTNSKLRYGCEVLELVDAKYKDKLLTWFYNLQLKEILSIFSASGEAGSLENLARRYIFFTNILSNIRSNYLLIFPERWGVDLELAKLFCVKTGQDISSLLSVKNTSSCAILLDALTRTLAFEKQLNETFGTDLFTKIILRLFEPFLQVWVDEQDSLIKAKFTEFYSQPKIPSEIQGPSTINELLDVLRVNAVPNFAPSSVELFKLFQKSLQQTVSVSTGKTLFDLHFVVKKYLSEFLGNILVPVLQSALDHPKGVEPIKYLTMLFNTADYMIKNTDDFQEKMVKTIEEPYKDRISFDSEKDLFYDLINKSIRSLVQKVCADLDFLWKQFENNGWDSIEAVSDTSSYMDDFIKTLREGHKVICPLIIRESYVRNYADKLIEMIVSGFMGRIAGLKALSIIAIEQILFDVSALKKFMTTIPLYSDPNFDDSKPLETSVSQKVYVRHLNAQFTKLETLLNLLLTPILPVDNVVERYMVLVGDKSVNNFKKFLILKNIQASEMPKYVENFKLQITLPNSLTDESSIMTDLIVQTADGSMMHPSSQPKPDVSHLRELASSRSPEPNLPDFLKTNTAKLQSINFNNALREFSINGENHVNKLNENFKNFGKFFRKDD</sequence>
<dbReference type="Pfam" id="PF16854">
    <property type="entry name" value="VPS53_C"/>
    <property type="match status" value="1"/>
</dbReference>
<evidence type="ECO:0000259" key="8">
    <source>
        <dbReference type="Pfam" id="PF16854"/>
    </source>
</evidence>
<gene>
    <name evidence="9" type="ORF">PUMCH_004773</name>
</gene>
<dbReference type="PANTHER" id="PTHR12820:SF0">
    <property type="entry name" value="VACUOLAR PROTEIN SORTING-ASSOCIATED PROTEIN 53 HOMOLOG"/>
    <property type="match status" value="1"/>
</dbReference>